<feature type="chain" id="PRO_5040415485" evidence="2">
    <location>
        <begin position="19"/>
        <end position="273"/>
    </location>
</feature>
<dbReference type="AlphaFoldDB" id="A0A9N8KSP2"/>
<dbReference type="OrthoDB" id="7180355at2759"/>
<proteinExistence type="predicted"/>
<name>A0A9N8KSP2_CHRIL</name>
<keyword evidence="2" id="KW-0732">Signal</keyword>
<feature type="compositionally biased region" description="Low complexity" evidence="1">
    <location>
        <begin position="131"/>
        <end position="164"/>
    </location>
</feature>
<organism evidence="3 4">
    <name type="scientific">Chrysodeixis includens</name>
    <name type="common">Soybean looper</name>
    <name type="synonym">Pseudoplusia includens</name>
    <dbReference type="NCBI Taxonomy" id="689277"/>
    <lineage>
        <taxon>Eukaryota</taxon>
        <taxon>Metazoa</taxon>
        <taxon>Ecdysozoa</taxon>
        <taxon>Arthropoda</taxon>
        <taxon>Hexapoda</taxon>
        <taxon>Insecta</taxon>
        <taxon>Pterygota</taxon>
        <taxon>Neoptera</taxon>
        <taxon>Endopterygota</taxon>
        <taxon>Lepidoptera</taxon>
        <taxon>Glossata</taxon>
        <taxon>Ditrysia</taxon>
        <taxon>Noctuoidea</taxon>
        <taxon>Noctuidae</taxon>
        <taxon>Plusiinae</taxon>
        <taxon>Chrysodeixis</taxon>
    </lineage>
</organism>
<protein>
    <submittedName>
        <fullName evidence="3">Uncharacterized protein</fullName>
    </submittedName>
</protein>
<keyword evidence="4" id="KW-1185">Reference proteome</keyword>
<dbReference type="EMBL" id="LR824006">
    <property type="protein sequence ID" value="CAD0195787.1"/>
    <property type="molecule type" value="Genomic_DNA"/>
</dbReference>
<evidence type="ECO:0000256" key="1">
    <source>
        <dbReference type="SAM" id="MobiDB-lite"/>
    </source>
</evidence>
<feature type="signal peptide" evidence="2">
    <location>
        <begin position="1"/>
        <end position="18"/>
    </location>
</feature>
<reference evidence="3" key="1">
    <citation type="submission" date="2021-12" db="EMBL/GenBank/DDBJ databases">
        <authorList>
            <person name="King R."/>
        </authorList>
    </citation>
    <scope>NUCLEOTIDE SEQUENCE</scope>
</reference>
<accession>A0A9N8KSP2</accession>
<gene>
    <name evidence="3" type="ORF">CINC_LOCUS9738</name>
</gene>
<sequence length="273" mass="31158">MKVIFKFVFFIIITRTHCQRSRSEENIQNIDKKDEQVEIPDNYQVNIERRFLEDLDDFEWHVAHLRGAEFDGRRDCRGDTFIDKAKRYRRMLKNDGARVEFVSSEPIENDPADITRDSCRLDIESWSDEMTSNVSTTASNATSTGNATTDSTTATTPANATTLTVPIPPTSAAPNLTSVFKTTASMTMGPTTPKIDLQATTFDPKFPKDGNETLEKMRRASEYMFSSIEYYEDSVEFDETACPDAVEVITLDIDQLRSYDLECEMTLEWRSLE</sequence>
<evidence type="ECO:0000313" key="3">
    <source>
        <dbReference type="EMBL" id="CAD0195787.1"/>
    </source>
</evidence>
<evidence type="ECO:0000256" key="2">
    <source>
        <dbReference type="SAM" id="SignalP"/>
    </source>
</evidence>
<evidence type="ECO:0000313" key="4">
    <source>
        <dbReference type="Proteomes" id="UP001154114"/>
    </source>
</evidence>
<feature type="region of interest" description="Disordered" evidence="1">
    <location>
        <begin position="130"/>
        <end position="169"/>
    </location>
</feature>
<dbReference type="Proteomes" id="UP001154114">
    <property type="component" value="Chromosome 3"/>
</dbReference>